<keyword evidence="3" id="KW-1185">Reference proteome</keyword>
<evidence type="ECO:0000313" key="3">
    <source>
        <dbReference type="Proteomes" id="UP000190037"/>
    </source>
</evidence>
<name>A0A1T3NQK5_9ACTN</name>
<dbReference type="AlphaFoldDB" id="A0A1T3NQK5"/>
<evidence type="ECO:0000259" key="1">
    <source>
        <dbReference type="PROSITE" id="PS51352"/>
    </source>
</evidence>
<evidence type="ECO:0000313" key="2">
    <source>
        <dbReference type="EMBL" id="OPC78972.1"/>
    </source>
</evidence>
<dbReference type="OrthoDB" id="128449at2"/>
<dbReference type="EMBL" id="MWQN01000002">
    <property type="protein sequence ID" value="OPC78972.1"/>
    <property type="molecule type" value="Genomic_DNA"/>
</dbReference>
<dbReference type="Gene3D" id="3.40.30.10">
    <property type="entry name" value="Glutaredoxin"/>
    <property type="match status" value="1"/>
</dbReference>
<dbReference type="InterPro" id="IPR036249">
    <property type="entry name" value="Thioredoxin-like_sf"/>
</dbReference>
<dbReference type="PROSITE" id="PS51352">
    <property type="entry name" value="THIOREDOXIN_2"/>
    <property type="match status" value="1"/>
</dbReference>
<feature type="domain" description="Thioredoxin" evidence="1">
    <location>
        <begin position="50"/>
        <end position="174"/>
    </location>
</feature>
<comment type="caution">
    <text evidence="2">The sequence shown here is derived from an EMBL/GenBank/DDBJ whole genome shotgun (WGS) entry which is preliminary data.</text>
</comment>
<sequence>MPYLVAAVVLLALITAVNLLLTLGVIRRLREQSTPPHGGHAPADPPAHGLPLGARPEVFTATTADGEQVRDSDVYGMVGFFSAHCTPCHTLAPQFAEQAKVMGRDRVIAVIADTDPELAALLAPVARVIVEDYDGAVQAAFHNSWTPWVYLLGRDRRVVAAGGRMADLFSEAPA</sequence>
<proteinExistence type="predicted"/>
<protein>
    <recommendedName>
        <fullName evidence="1">Thioredoxin domain-containing protein</fullName>
    </recommendedName>
</protein>
<dbReference type="RefSeq" id="WP_078980172.1">
    <property type="nucleotide sequence ID" value="NZ_MWQN01000002.1"/>
</dbReference>
<organism evidence="2 3">
    <name type="scientific">Embleya scabrispora</name>
    <dbReference type="NCBI Taxonomy" id="159449"/>
    <lineage>
        <taxon>Bacteria</taxon>
        <taxon>Bacillati</taxon>
        <taxon>Actinomycetota</taxon>
        <taxon>Actinomycetes</taxon>
        <taxon>Kitasatosporales</taxon>
        <taxon>Streptomycetaceae</taxon>
        <taxon>Embleya</taxon>
    </lineage>
</organism>
<accession>A0A1T3NQK5</accession>
<dbReference type="STRING" id="159449.B4N89_33205"/>
<dbReference type="SUPFAM" id="SSF52833">
    <property type="entry name" value="Thioredoxin-like"/>
    <property type="match status" value="1"/>
</dbReference>
<dbReference type="Proteomes" id="UP000190037">
    <property type="component" value="Unassembled WGS sequence"/>
</dbReference>
<gene>
    <name evidence="2" type="ORF">B4N89_33205</name>
</gene>
<dbReference type="InterPro" id="IPR013766">
    <property type="entry name" value="Thioredoxin_domain"/>
</dbReference>
<reference evidence="2 3" key="1">
    <citation type="submission" date="2017-03" db="EMBL/GenBank/DDBJ databases">
        <title>Draft genome sequence of Streptomyces scabrisporus NF3, endophyte isolated from Amphipterygium adstringens.</title>
        <authorList>
            <person name="Vazquez M."/>
            <person name="Ceapa C.D."/>
            <person name="Rodriguez Luna D."/>
            <person name="Sanchez Esquivel S."/>
        </authorList>
    </citation>
    <scope>NUCLEOTIDE SEQUENCE [LARGE SCALE GENOMIC DNA]</scope>
    <source>
        <strain evidence="2 3">NF3</strain>
    </source>
</reference>